<comment type="caution">
    <text evidence="1">The sequence shown here is derived from an EMBL/GenBank/DDBJ whole genome shotgun (WGS) entry which is preliminary data.</text>
</comment>
<reference evidence="1 2" key="1">
    <citation type="submission" date="2022-12" db="EMBL/GenBank/DDBJ databases">
        <title>Chromosome-level genome of Tegillarca granosa.</title>
        <authorList>
            <person name="Kim J."/>
        </authorList>
    </citation>
    <scope>NUCLEOTIDE SEQUENCE [LARGE SCALE GENOMIC DNA]</scope>
    <source>
        <strain evidence="1">Teg-2019</strain>
        <tissue evidence="1">Adductor muscle</tissue>
    </source>
</reference>
<dbReference type="EMBL" id="JARBDR010000721">
    <property type="protein sequence ID" value="KAJ8307778.1"/>
    <property type="molecule type" value="Genomic_DNA"/>
</dbReference>
<sequence>MGRKGTGNREGLYSYRELKTRKTQMQLLYMKNAGKRVFKEGQCICNIKNHEVKHLSERDVISPRLYHVHLQSLGRYGLPLAPRQAKKLFKVVKKT</sequence>
<gene>
    <name evidence="1" type="ORF">KUTeg_014671</name>
</gene>
<organism evidence="1 2">
    <name type="scientific">Tegillarca granosa</name>
    <name type="common">Malaysian cockle</name>
    <name type="synonym">Anadara granosa</name>
    <dbReference type="NCBI Taxonomy" id="220873"/>
    <lineage>
        <taxon>Eukaryota</taxon>
        <taxon>Metazoa</taxon>
        <taxon>Spiralia</taxon>
        <taxon>Lophotrochozoa</taxon>
        <taxon>Mollusca</taxon>
        <taxon>Bivalvia</taxon>
        <taxon>Autobranchia</taxon>
        <taxon>Pteriomorphia</taxon>
        <taxon>Arcoida</taxon>
        <taxon>Arcoidea</taxon>
        <taxon>Arcidae</taxon>
        <taxon>Tegillarca</taxon>
    </lineage>
</organism>
<keyword evidence="2" id="KW-1185">Reference proteome</keyword>
<dbReference type="Proteomes" id="UP001217089">
    <property type="component" value="Unassembled WGS sequence"/>
</dbReference>
<evidence type="ECO:0000313" key="1">
    <source>
        <dbReference type="EMBL" id="KAJ8307778.1"/>
    </source>
</evidence>
<name>A0ABQ9ERD5_TEGGR</name>
<accession>A0ABQ9ERD5</accession>
<evidence type="ECO:0000313" key="2">
    <source>
        <dbReference type="Proteomes" id="UP001217089"/>
    </source>
</evidence>
<proteinExistence type="predicted"/>
<protein>
    <submittedName>
        <fullName evidence="1">Uncharacterized protein</fullName>
    </submittedName>
</protein>